<reference evidence="2" key="1">
    <citation type="submission" date="2020-11" db="EMBL/GenBank/DDBJ databases">
        <authorList>
            <person name="Whitehead M."/>
        </authorList>
    </citation>
    <scope>NUCLEOTIDE SEQUENCE</scope>
    <source>
        <strain evidence="2">EGII</strain>
    </source>
</reference>
<evidence type="ECO:0000256" key="1">
    <source>
        <dbReference type="SAM" id="MobiDB-lite"/>
    </source>
</evidence>
<organism evidence="2 3">
    <name type="scientific">Ceratitis capitata</name>
    <name type="common">Mediterranean fruit fly</name>
    <name type="synonym">Tephritis capitata</name>
    <dbReference type="NCBI Taxonomy" id="7213"/>
    <lineage>
        <taxon>Eukaryota</taxon>
        <taxon>Metazoa</taxon>
        <taxon>Ecdysozoa</taxon>
        <taxon>Arthropoda</taxon>
        <taxon>Hexapoda</taxon>
        <taxon>Insecta</taxon>
        <taxon>Pterygota</taxon>
        <taxon>Neoptera</taxon>
        <taxon>Endopterygota</taxon>
        <taxon>Diptera</taxon>
        <taxon>Brachycera</taxon>
        <taxon>Muscomorpha</taxon>
        <taxon>Tephritoidea</taxon>
        <taxon>Tephritidae</taxon>
        <taxon>Ceratitis</taxon>
        <taxon>Ceratitis</taxon>
    </lineage>
</organism>
<gene>
    <name evidence="2" type="ORF">CCAP1982_LOCUS988</name>
</gene>
<dbReference type="Proteomes" id="UP000606786">
    <property type="component" value="Unassembled WGS sequence"/>
</dbReference>
<comment type="caution">
    <text evidence="2">The sequence shown here is derived from an EMBL/GenBank/DDBJ whole genome shotgun (WGS) entry which is preliminary data.</text>
</comment>
<dbReference type="EMBL" id="CAJHJT010000001">
    <property type="protein sequence ID" value="CAD6992104.1"/>
    <property type="molecule type" value="Genomic_DNA"/>
</dbReference>
<sequence length="99" mass="10873">MLLPSTQAADHNLSTQQQIGKREKGARCVPSGEQSADHKVKRPATGGFLIIVIMPTAQHNDAEAPLICFMHELISPSAMQSRKHSLPRDIEFSLKVSKL</sequence>
<dbReference type="AlphaFoldDB" id="A0A811TZ29"/>
<accession>A0A811TZ29</accession>
<name>A0A811TZ29_CERCA</name>
<proteinExistence type="predicted"/>
<keyword evidence="3" id="KW-1185">Reference proteome</keyword>
<evidence type="ECO:0000313" key="3">
    <source>
        <dbReference type="Proteomes" id="UP000606786"/>
    </source>
</evidence>
<protein>
    <submittedName>
        <fullName evidence="2">(Mediterranean fruit fly) hypothetical protein</fullName>
    </submittedName>
</protein>
<feature type="compositionally biased region" description="Polar residues" evidence="1">
    <location>
        <begin position="1"/>
        <end position="19"/>
    </location>
</feature>
<feature type="region of interest" description="Disordered" evidence="1">
    <location>
        <begin position="1"/>
        <end position="40"/>
    </location>
</feature>
<evidence type="ECO:0000313" key="2">
    <source>
        <dbReference type="EMBL" id="CAD6992104.1"/>
    </source>
</evidence>